<dbReference type="GO" id="GO:0005975">
    <property type="term" value="P:carbohydrate metabolic process"/>
    <property type="evidence" value="ECO:0007669"/>
    <property type="project" value="InterPro"/>
</dbReference>
<proteinExistence type="inferred from homology"/>
<evidence type="ECO:0000259" key="6">
    <source>
        <dbReference type="Pfam" id="PF13802"/>
    </source>
</evidence>
<dbReference type="Proteomes" id="UP000625804">
    <property type="component" value="Unassembled WGS sequence"/>
</dbReference>
<dbReference type="InterPro" id="IPR048395">
    <property type="entry name" value="Glyco_hydro_31_C"/>
</dbReference>
<evidence type="ECO:0000256" key="2">
    <source>
        <dbReference type="ARBA" id="ARBA00022801"/>
    </source>
</evidence>
<dbReference type="Pfam" id="PF21365">
    <property type="entry name" value="Glyco_hydro_31_3rd"/>
    <property type="match status" value="1"/>
</dbReference>
<evidence type="ECO:0000256" key="1">
    <source>
        <dbReference type="ARBA" id="ARBA00007806"/>
    </source>
</evidence>
<dbReference type="CDD" id="cd06604">
    <property type="entry name" value="GH31_glucosidase_II_MalA"/>
    <property type="match status" value="1"/>
</dbReference>
<organism evidence="9 10">
    <name type="scientific">Calidifontibacillus erzurumensis</name>
    <dbReference type="NCBI Taxonomy" id="2741433"/>
    <lineage>
        <taxon>Bacteria</taxon>
        <taxon>Bacillati</taxon>
        <taxon>Bacillota</taxon>
        <taxon>Bacilli</taxon>
        <taxon>Bacillales</taxon>
        <taxon>Bacillaceae</taxon>
        <taxon>Calidifontibacillus/Schinkia group</taxon>
        <taxon>Calidifontibacillus</taxon>
    </lineage>
</organism>
<keyword evidence="2 4" id="KW-0378">Hydrolase</keyword>
<evidence type="ECO:0000313" key="10">
    <source>
        <dbReference type="Proteomes" id="UP000625804"/>
    </source>
</evidence>
<evidence type="ECO:0000313" key="9">
    <source>
        <dbReference type="EMBL" id="NSL51956.1"/>
    </source>
</evidence>
<name>A0A8J8GF23_9BACI</name>
<dbReference type="GO" id="GO:0030246">
    <property type="term" value="F:carbohydrate binding"/>
    <property type="evidence" value="ECO:0007669"/>
    <property type="project" value="InterPro"/>
</dbReference>
<evidence type="ECO:0000259" key="7">
    <source>
        <dbReference type="Pfam" id="PF17137"/>
    </source>
</evidence>
<dbReference type="Gene3D" id="2.60.40.1180">
    <property type="entry name" value="Golgi alpha-mannosidase II"/>
    <property type="match status" value="2"/>
</dbReference>
<protein>
    <submittedName>
        <fullName evidence="9">DUF5110 domain-containing protein</fullName>
    </submittedName>
</protein>
<gene>
    <name evidence="9" type="ORF">HR057_09355</name>
</gene>
<dbReference type="Pfam" id="PF17137">
    <property type="entry name" value="DUF5110"/>
    <property type="match status" value="1"/>
</dbReference>
<keyword evidence="10" id="KW-1185">Reference proteome</keyword>
<dbReference type="InterPro" id="IPR011013">
    <property type="entry name" value="Gal_mutarotase_sf_dom"/>
</dbReference>
<dbReference type="InterPro" id="IPR000322">
    <property type="entry name" value="Glyco_hydro_31_TIM"/>
</dbReference>
<dbReference type="SUPFAM" id="SSF51011">
    <property type="entry name" value="Glycosyl hydrolase domain"/>
    <property type="match status" value="1"/>
</dbReference>
<evidence type="ECO:0000256" key="3">
    <source>
        <dbReference type="ARBA" id="ARBA00023295"/>
    </source>
</evidence>
<dbReference type="CDD" id="cd14752">
    <property type="entry name" value="GH31_N"/>
    <property type="match status" value="1"/>
</dbReference>
<evidence type="ECO:0000259" key="8">
    <source>
        <dbReference type="Pfam" id="PF21365"/>
    </source>
</evidence>
<sequence>MLNDSSFAIHPNLEKDKEKEIIFYDIGALLSFEQKGNVFHILCENGFVCILFYRNDIVRIVMNQNAEPSLVSSIACIKQPEHVDVQVKKIGKETIILNTPKLIVELHPSPLRVQIKDQNGSIILAETKLGMGYTNTNHVYCFKQMDEDDHFYGFGEKTGFLEKRGEKLTMWNSDVFAPHNPETDPLYQSIPYFMTVRKGKAHGLFFDNTWKTTFDLKSYEDCYSFSAEGGQLDYYVFAGPTPKDVIEQYTDLTGRMPLPPKWALGYHQSKYSYKSEQEVRELADTFIEKQIPIDAIYLDIHYMDGYRVFTFDKANFPNPEKLIADLKKAGIHTVPIVDPGVKKDPEYHIYREGVLGDYFCKYLEGNIYIDEVWPGLCAFPDFSKTKTQQWWGEKHAFYTNLGIEGIWNDMNEPAVFNETKTMDVDVIHENDGELKTHKEFHNVYGLFMEKATYEGLKKLLNGKRPFLLTRAGFSGIQRYAAVWTGDNRSFWEHLEMALPMCMNLGISGVPFCGADVGGFAHDANGQLLVRWMQAGSFIPFFRNHNNLQSIRQEPWAFGEKYEKMIKKYIELRYQWLHHFYTLFKEASQTGFPVMRPLFLEYPHDPNVTNLSDQFLVGDNVLIAPILRPDTKCRTVYLPEGEWINYWTDEKLLGGKFIIVEADLSTLPIFIKRGTMIAQGSVKQSTKIPETKLEIHLYRNDQGVSTYRLYDDDGETFAYENGDYFLKTLTCHQSERSIHFTITNENETYKPSWKEWNLVIHLVDKPVSLYINDKKIGQENMSVDLAKKTITVTLNESFA</sequence>
<dbReference type="InterPro" id="IPR033403">
    <property type="entry name" value="DUF5110"/>
</dbReference>
<dbReference type="InterPro" id="IPR013780">
    <property type="entry name" value="Glyco_hydro_b"/>
</dbReference>
<keyword evidence="3 4" id="KW-0326">Glycosidase</keyword>
<comment type="similarity">
    <text evidence="1 4">Belongs to the glycosyl hydrolase 31 family.</text>
</comment>
<dbReference type="PANTHER" id="PTHR22762:SF166">
    <property type="entry name" value="ALPHA-GLUCOSIDASE"/>
    <property type="match status" value="1"/>
</dbReference>
<feature type="domain" description="Glycoside hydrolase family 31 N-terminal" evidence="6">
    <location>
        <begin position="49"/>
        <end position="215"/>
    </location>
</feature>
<dbReference type="Gene3D" id="3.20.20.80">
    <property type="entry name" value="Glycosidases"/>
    <property type="match status" value="1"/>
</dbReference>
<dbReference type="InterPro" id="IPR025887">
    <property type="entry name" value="Glyco_hydro_31_N_dom"/>
</dbReference>
<dbReference type="GO" id="GO:0004553">
    <property type="term" value="F:hydrolase activity, hydrolyzing O-glycosyl compounds"/>
    <property type="evidence" value="ECO:0007669"/>
    <property type="project" value="InterPro"/>
</dbReference>
<dbReference type="SUPFAM" id="SSF51445">
    <property type="entry name" value="(Trans)glycosidases"/>
    <property type="match status" value="1"/>
</dbReference>
<dbReference type="PANTHER" id="PTHR22762">
    <property type="entry name" value="ALPHA-GLUCOSIDASE"/>
    <property type="match status" value="1"/>
</dbReference>
<reference evidence="9" key="1">
    <citation type="submission" date="2020-06" db="EMBL/GenBank/DDBJ databases">
        <title>A novel thermopfilic bacterium from Erzurum, Turkey.</title>
        <authorList>
            <person name="Adiguzel A."/>
            <person name="Ay H."/>
            <person name="Baltaci M.O."/>
        </authorList>
    </citation>
    <scope>NUCLEOTIDE SEQUENCE</scope>
    <source>
        <strain evidence="9">P2</strain>
    </source>
</reference>
<dbReference type="Pfam" id="PF13802">
    <property type="entry name" value="Gal_mutarotas_2"/>
    <property type="match status" value="1"/>
</dbReference>
<dbReference type="InterPro" id="IPR030458">
    <property type="entry name" value="Glyco_hydro_31_AS"/>
</dbReference>
<feature type="domain" description="DUF5110" evidence="7">
    <location>
        <begin position="692"/>
        <end position="761"/>
    </location>
</feature>
<accession>A0A8J8GF23</accession>
<evidence type="ECO:0000259" key="5">
    <source>
        <dbReference type="Pfam" id="PF01055"/>
    </source>
</evidence>
<comment type="caution">
    <text evidence="9">The sequence shown here is derived from an EMBL/GenBank/DDBJ whole genome shotgun (WGS) entry which is preliminary data.</text>
</comment>
<dbReference type="Gene3D" id="2.60.40.1760">
    <property type="entry name" value="glycosyl hydrolase (family 31)"/>
    <property type="match status" value="1"/>
</dbReference>
<feature type="domain" description="Glycoside hydrolase family 31 TIM barrel" evidence="5">
    <location>
        <begin position="257"/>
        <end position="582"/>
    </location>
</feature>
<dbReference type="AlphaFoldDB" id="A0A8J8GF23"/>
<evidence type="ECO:0000256" key="4">
    <source>
        <dbReference type="RuleBase" id="RU361185"/>
    </source>
</evidence>
<dbReference type="Pfam" id="PF01055">
    <property type="entry name" value="Glyco_hydro_31_2nd"/>
    <property type="match status" value="1"/>
</dbReference>
<dbReference type="RefSeq" id="WP_173731160.1">
    <property type="nucleotide sequence ID" value="NZ_JABTTE010000011.1"/>
</dbReference>
<dbReference type="InterPro" id="IPR017853">
    <property type="entry name" value="GH"/>
</dbReference>
<feature type="domain" description="Glycosyl hydrolase family 31 C-terminal" evidence="8">
    <location>
        <begin position="590"/>
        <end position="676"/>
    </location>
</feature>
<dbReference type="PROSITE" id="PS00129">
    <property type="entry name" value="GLYCOSYL_HYDROL_F31_1"/>
    <property type="match status" value="1"/>
</dbReference>
<dbReference type="SUPFAM" id="SSF74650">
    <property type="entry name" value="Galactose mutarotase-like"/>
    <property type="match status" value="1"/>
</dbReference>
<dbReference type="EMBL" id="JABTTE010000011">
    <property type="protein sequence ID" value="NSL51956.1"/>
    <property type="molecule type" value="Genomic_DNA"/>
</dbReference>